<comment type="similarity">
    <text evidence="1 7">Belongs to the class-I aminoacyl-tRNA synthetase family. Glutamate--tRNA ligase type 1 subfamily.</text>
</comment>
<comment type="caution">
    <text evidence="7">Lacks conserved residue(s) required for the propagation of feature annotation.</text>
</comment>
<dbReference type="GO" id="GO:0005829">
    <property type="term" value="C:cytosol"/>
    <property type="evidence" value="ECO:0007669"/>
    <property type="project" value="TreeGrafter"/>
</dbReference>
<dbReference type="GO" id="GO:0008270">
    <property type="term" value="F:zinc ion binding"/>
    <property type="evidence" value="ECO:0007669"/>
    <property type="project" value="InterPro"/>
</dbReference>
<gene>
    <name evidence="7 10" type="primary">gltX</name>
    <name evidence="10" type="ordered locus">MHLP_00510</name>
</gene>
<dbReference type="InterPro" id="IPR008925">
    <property type="entry name" value="aa_tRNA-synth_I_cd-bd_sf"/>
</dbReference>
<comment type="catalytic activity">
    <reaction evidence="7">
        <text>tRNA(Glu) + L-glutamate + ATP = L-glutamyl-tRNA(Glu) + AMP + diphosphate</text>
        <dbReference type="Rhea" id="RHEA:23540"/>
        <dbReference type="Rhea" id="RHEA-COMP:9663"/>
        <dbReference type="Rhea" id="RHEA-COMP:9680"/>
        <dbReference type="ChEBI" id="CHEBI:29985"/>
        <dbReference type="ChEBI" id="CHEBI:30616"/>
        <dbReference type="ChEBI" id="CHEBI:33019"/>
        <dbReference type="ChEBI" id="CHEBI:78442"/>
        <dbReference type="ChEBI" id="CHEBI:78520"/>
        <dbReference type="ChEBI" id="CHEBI:456215"/>
        <dbReference type="EC" id="6.1.1.17"/>
    </reaction>
</comment>
<comment type="subcellular location">
    <subcellularLocation>
        <location evidence="7">Cytoplasm</location>
    </subcellularLocation>
</comment>
<dbReference type="Proteomes" id="UP000006502">
    <property type="component" value="Chromosome"/>
</dbReference>
<dbReference type="PANTHER" id="PTHR43311">
    <property type="entry name" value="GLUTAMATE--TRNA LIGASE"/>
    <property type="match status" value="1"/>
</dbReference>
<dbReference type="Pfam" id="PF00749">
    <property type="entry name" value="tRNA-synt_1c"/>
    <property type="match status" value="1"/>
</dbReference>
<dbReference type="SUPFAM" id="SSF52374">
    <property type="entry name" value="Nucleotidylyl transferase"/>
    <property type="match status" value="1"/>
</dbReference>
<evidence type="ECO:0000259" key="8">
    <source>
        <dbReference type="Pfam" id="PF00749"/>
    </source>
</evidence>
<dbReference type="InterPro" id="IPR033910">
    <property type="entry name" value="GluRS_core"/>
</dbReference>
<evidence type="ECO:0000313" key="11">
    <source>
        <dbReference type="Proteomes" id="UP000006502"/>
    </source>
</evidence>
<comment type="function">
    <text evidence="7">Catalyzes the attachment of glutamate to tRNA(Glu) in a two-step reaction: glutamate is first activated by ATP to form Glu-AMP and then transferred to the acceptor end of tRNA(Glu).</text>
</comment>
<dbReference type="InterPro" id="IPR020058">
    <property type="entry name" value="Glu/Gln-tRNA-synth_Ib_cat-dom"/>
</dbReference>
<feature type="domain" description="Glutamyl/glutaminyl-tRNA synthetase class Ib catalytic" evidence="8">
    <location>
        <begin position="8"/>
        <end position="323"/>
    </location>
</feature>
<dbReference type="Gene3D" id="3.40.50.620">
    <property type="entry name" value="HUPs"/>
    <property type="match status" value="1"/>
</dbReference>
<dbReference type="SUPFAM" id="SSF48163">
    <property type="entry name" value="An anticodon-binding domain of class I aminoacyl-tRNA synthetases"/>
    <property type="match status" value="1"/>
</dbReference>
<evidence type="ECO:0000256" key="2">
    <source>
        <dbReference type="ARBA" id="ARBA00022598"/>
    </source>
</evidence>
<dbReference type="PATRIC" id="fig|1212765.3.peg.127"/>
<feature type="short sequence motif" description="'KMSKS' region" evidence="7">
    <location>
        <begin position="252"/>
        <end position="256"/>
    </location>
</feature>
<dbReference type="HAMAP" id="MF_00022">
    <property type="entry name" value="Glu_tRNA_synth_type1"/>
    <property type="match status" value="1"/>
</dbReference>
<dbReference type="CDD" id="cd00808">
    <property type="entry name" value="GluRS_core"/>
    <property type="match status" value="1"/>
</dbReference>
<organism evidence="10 11">
    <name type="scientific">Mycoplasma haematolamae (strain Purdue)</name>
    <dbReference type="NCBI Taxonomy" id="1212765"/>
    <lineage>
        <taxon>Bacteria</taxon>
        <taxon>Bacillati</taxon>
        <taxon>Mycoplasmatota</taxon>
        <taxon>Mollicutes</taxon>
        <taxon>Mycoplasmataceae</taxon>
        <taxon>Mycoplasma</taxon>
    </lineage>
</organism>
<evidence type="ECO:0000256" key="6">
    <source>
        <dbReference type="ARBA" id="ARBA00023146"/>
    </source>
</evidence>
<dbReference type="EC" id="6.1.1.17" evidence="7"/>
<dbReference type="GO" id="GO:0005524">
    <property type="term" value="F:ATP binding"/>
    <property type="evidence" value="ECO:0007669"/>
    <property type="project" value="UniProtKB-UniRule"/>
</dbReference>
<reference evidence="11" key="2">
    <citation type="submission" date="2012-07" db="EMBL/GenBank/DDBJ databases">
        <title>Complete genome sequence of 'Candidatus Mycoplasma haemolamae'.</title>
        <authorList>
            <person name="Guimaraes A.M.S."/>
            <person name="Toth B."/>
            <person name="Santos A.P."/>
            <person name="Nascimento N.C."/>
            <person name="Sojka J.E."/>
            <person name="Messick J.B."/>
        </authorList>
    </citation>
    <scope>NUCLEOTIDE SEQUENCE [LARGE SCALE GENOMIC DNA]</scope>
    <source>
        <strain evidence="11">Purdue</strain>
    </source>
</reference>
<keyword evidence="11" id="KW-1185">Reference proteome</keyword>
<keyword evidence="7" id="KW-0963">Cytoplasm</keyword>
<keyword evidence="3 7" id="KW-0547">Nucleotide-binding</keyword>
<dbReference type="PANTHER" id="PTHR43311:SF2">
    <property type="entry name" value="GLUTAMATE--TRNA LIGASE, MITOCHONDRIAL-RELATED"/>
    <property type="match status" value="1"/>
</dbReference>
<accession>I7C595</accession>
<keyword evidence="4 7" id="KW-0067">ATP-binding</keyword>
<keyword evidence="2 7" id="KW-0436">Ligase</keyword>
<evidence type="ECO:0000256" key="4">
    <source>
        <dbReference type="ARBA" id="ARBA00022840"/>
    </source>
</evidence>
<dbReference type="HOGENOM" id="CLU_015768_6_3_14"/>
<evidence type="ECO:0000259" key="9">
    <source>
        <dbReference type="Pfam" id="PF19269"/>
    </source>
</evidence>
<dbReference type="InterPro" id="IPR004527">
    <property type="entry name" value="Glu-tRNA-ligase_bac/mito"/>
</dbReference>
<sequence length="487" mass="56766">MGNFNRTRTRFAPSPTGSLHLGGLRTALINYLFAKQNNGDFILRIEDTDTSRNQEDQVRKILDDLESLRLIPDESFACPGEYGPYLQSQRLDKYTARAKELIEKGKAYRCFCTQEELDKEREEDNQYIYSGKCRYLKEKEVADNLAAKKLFSVRLKVEKNKTYSWKDYVRGEMSIPSSALGDIILIRSNGIPMYNFAAAVDDYEMKISDIFRGEEHLSNTPYQLALYKAFGWEEFIPSYGHLSLIASESGRKISKRDPDSYKYYVNYFLERGFYPEALLNYLLILGWTEGEREFFTVKEAISAFKTETLSGSPSIFDFKKLEWMSQSYLNKLDLLQYLNFVLPFFKSEHEEFTAYPEKRRDFAVCFRSRVKYASFLEDLAEEFYSLEYLKKEGLDSLKSFESSITLIDTALTRLKERGPDNFVEIEIRLFLKQLLVKLELPRPDVFKNLRLALIGEKEGLPLHSVIYLLGYSRTLERLEKVKNLLGQ</sequence>
<evidence type="ECO:0000256" key="7">
    <source>
        <dbReference type="HAMAP-Rule" id="MF_00022"/>
    </source>
</evidence>
<comment type="subunit">
    <text evidence="7">Monomer.</text>
</comment>
<dbReference type="AlphaFoldDB" id="I7C595"/>
<dbReference type="EMBL" id="CP003731">
    <property type="protein sequence ID" value="AFO51682.1"/>
    <property type="molecule type" value="Genomic_DNA"/>
</dbReference>
<dbReference type="STRING" id="1212765.MHLP_00510"/>
<reference evidence="10 11" key="1">
    <citation type="journal article" date="2012" name="J. Bacteriol.">
        <title>Genome Sequence of "Candidatus Mycoplasma haemolamae" Strain Purdue, a Red Blood Cell Pathogen of Alpacas (Vicugna pacos) and Llamas (Lama glama).</title>
        <authorList>
            <person name="Guimaraes A.M."/>
            <person name="Toth B."/>
            <person name="Santos A.P."/>
            <person name="do Nascimento N.C."/>
            <person name="Kritchevsky J.E."/>
            <person name="Messick J.B."/>
        </authorList>
    </citation>
    <scope>NUCLEOTIDE SEQUENCE [LARGE SCALE GENOMIC DNA]</scope>
    <source>
        <strain evidence="10 11">Purdue</strain>
    </source>
</reference>
<evidence type="ECO:0000313" key="10">
    <source>
        <dbReference type="EMBL" id="AFO51682.1"/>
    </source>
</evidence>
<evidence type="ECO:0000256" key="1">
    <source>
        <dbReference type="ARBA" id="ARBA00007894"/>
    </source>
</evidence>
<dbReference type="KEGG" id="mhl:MHLP_00510"/>
<name>I7C595_MYCHA</name>
<dbReference type="Pfam" id="PF19269">
    <property type="entry name" value="Anticodon_2"/>
    <property type="match status" value="1"/>
</dbReference>
<evidence type="ECO:0000256" key="5">
    <source>
        <dbReference type="ARBA" id="ARBA00022917"/>
    </source>
</evidence>
<feature type="binding site" evidence="7">
    <location>
        <position position="255"/>
    </location>
    <ligand>
        <name>ATP</name>
        <dbReference type="ChEBI" id="CHEBI:30616"/>
    </ligand>
</feature>
<dbReference type="NCBIfam" id="TIGR00464">
    <property type="entry name" value="gltX_bact"/>
    <property type="match status" value="1"/>
</dbReference>
<dbReference type="InterPro" id="IPR045462">
    <property type="entry name" value="aa-tRNA-synth_I_cd-bd"/>
</dbReference>
<protein>
    <recommendedName>
        <fullName evidence="7">Glutamate--tRNA ligase</fullName>
        <ecNumber evidence="7">6.1.1.17</ecNumber>
    </recommendedName>
    <alternativeName>
        <fullName evidence="7">Glutamyl-tRNA synthetase</fullName>
        <shortName evidence="7">GluRS</shortName>
    </alternativeName>
</protein>
<dbReference type="GO" id="GO:0000049">
    <property type="term" value="F:tRNA binding"/>
    <property type="evidence" value="ECO:0007669"/>
    <property type="project" value="InterPro"/>
</dbReference>
<dbReference type="InterPro" id="IPR001412">
    <property type="entry name" value="aa-tRNA-synth_I_CS"/>
</dbReference>
<dbReference type="OrthoDB" id="9807503at2"/>
<dbReference type="InterPro" id="IPR014729">
    <property type="entry name" value="Rossmann-like_a/b/a_fold"/>
</dbReference>
<keyword evidence="6 7" id="KW-0030">Aminoacyl-tRNA synthetase</keyword>
<proteinExistence type="inferred from homology"/>
<dbReference type="GO" id="GO:0006424">
    <property type="term" value="P:glutamyl-tRNA aminoacylation"/>
    <property type="evidence" value="ECO:0007669"/>
    <property type="project" value="UniProtKB-UniRule"/>
</dbReference>
<dbReference type="GO" id="GO:0004818">
    <property type="term" value="F:glutamate-tRNA ligase activity"/>
    <property type="evidence" value="ECO:0007669"/>
    <property type="project" value="UniProtKB-UniRule"/>
</dbReference>
<keyword evidence="5 7" id="KW-0648">Protein biosynthesis</keyword>
<dbReference type="InterPro" id="IPR020751">
    <property type="entry name" value="aa-tRNA-synth_I_codon-bd_sub2"/>
</dbReference>
<dbReference type="PROSITE" id="PS00178">
    <property type="entry name" value="AA_TRNA_LIGASE_I"/>
    <property type="match status" value="1"/>
</dbReference>
<dbReference type="InterPro" id="IPR000924">
    <property type="entry name" value="Glu/Gln-tRNA-synth"/>
</dbReference>
<evidence type="ECO:0000256" key="3">
    <source>
        <dbReference type="ARBA" id="ARBA00022741"/>
    </source>
</evidence>
<dbReference type="Gene3D" id="1.10.10.350">
    <property type="match status" value="1"/>
</dbReference>
<feature type="domain" description="Aminoacyl-tRNA synthetase class I anticodon-binding" evidence="9">
    <location>
        <begin position="357"/>
        <end position="481"/>
    </location>
</feature>
<dbReference type="PRINTS" id="PR00987">
    <property type="entry name" value="TRNASYNTHGLU"/>
</dbReference>
<dbReference type="InterPro" id="IPR049940">
    <property type="entry name" value="GluQ/Sye"/>
</dbReference>
<feature type="short sequence motif" description="'HIGH' region" evidence="7">
    <location>
        <begin position="13"/>
        <end position="23"/>
    </location>
</feature>